<feature type="region of interest" description="Disordered" evidence="7">
    <location>
        <begin position="1"/>
        <end position="23"/>
    </location>
</feature>
<keyword evidence="6" id="KW-0137">Centromere</keyword>
<evidence type="ECO:0000256" key="2">
    <source>
        <dbReference type="ARBA" id="ARBA00004584"/>
    </source>
</evidence>
<dbReference type="CDD" id="cd23835">
    <property type="entry name" value="DRWD-N_CENP-O"/>
    <property type="match status" value="1"/>
</dbReference>
<comment type="similarity">
    <text evidence="3">Belongs to the CENP-O/MCM21 family.</text>
</comment>
<dbReference type="Pfam" id="PF09496">
    <property type="entry name" value="CENP-O"/>
    <property type="match status" value="1"/>
</dbReference>
<reference evidence="8" key="1">
    <citation type="submission" date="2021-06" db="EMBL/GenBank/DDBJ databases">
        <authorList>
            <person name="Kallberg Y."/>
            <person name="Tangrot J."/>
            <person name="Rosling A."/>
        </authorList>
    </citation>
    <scope>NUCLEOTIDE SEQUENCE</scope>
    <source>
        <strain evidence="8">IA702</strain>
    </source>
</reference>
<dbReference type="PANTHER" id="PTHR14582:SF1">
    <property type="entry name" value="CENTROMERE PROTEIN O"/>
    <property type="match status" value="1"/>
</dbReference>
<proteinExistence type="inferred from homology"/>
<comment type="subcellular location">
    <subcellularLocation>
        <location evidence="2">Chromosome</location>
        <location evidence="2">Centromere</location>
    </subcellularLocation>
    <subcellularLocation>
        <location evidence="1">Nucleus</location>
    </subcellularLocation>
</comment>
<gene>
    <name evidence="8" type="ORF">POCULU_LOCUS7755</name>
</gene>
<keyword evidence="9" id="KW-1185">Reference proteome</keyword>
<evidence type="ECO:0000256" key="6">
    <source>
        <dbReference type="ARBA" id="ARBA00023328"/>
    </source>
</evidence>
<evidence type="ECO:0000256" key="3">
    <source>
        <dbReference type="ARBA" id="ARBA00007321"/>
    </source>
</evidence>
<evidence type="ECO:0000256" key="5">
    <source>
        <dbReference type="ARBA" id="ARBA00023242"/>
    </source>
</evidence>
<feature type="compositionally biased region" description="Polar residues" evidence="7">
    <location>
        <begin position="1"/>
        <end position="15"/>
    </location>
</feature>
<protein>
    <submittedName>
        <fullName evidence="8">732_t:CDS:1</fullName>
    </submittedName>
</protein>
<dbReference type="GO" id="GO:0031511">
    <property type="term" value="C:Mis6-Sim4 complex"/>
    <property type="evidence" value="ECO:0007669"/>
    <property type="project" value="TreeGrafter"/>
</dbReference>
<organism evidence="8 9">
    <name type="scientific">Paraglomus occultum</name>
    <dbReference type="NCBI Taxonomy" id="144539"/>
    <lineage>
        <taxon>Eukaryota</taxon>
        <taxon>Fungi</taxon>
        <taxon>Fungi incertae sedis</taxon>
        <taxon>Mucoromycota</taxon>
        <taxon>Glomeromycotina</taxon>
        <taxon>Glomeromycetes</taxon>
        <taxon>Paraglomerales</taxon>
        <taxon>Paraglomeraceae</taxon>
        <taxon>Paraglomus</taxon>
    </lineage>
</organism>
<evidence type="ECO:0000256" key="4">
    <source>
        <dbReference type="ARBA" id="ARBA00022454"/>
    </source>
</evidence>
<evidence type="ECO:0000256" key="1">
    <source>
        <dbReference type="ARBA" id="ARBA00004123"/>
    </source>
</evidence>
<dbReference type="OrthoDB" id="10050372at2759"/>
<dbReference type="PANTHER" id="PTHR14582">
    <property type="entry name" value="INNER KINETOCHORE SUBUNIT MAL2"/>
    <property type="match status" value="1"/>
</dbReference>
<dbReference type="InterPro" id="IPR018464">
    <property type="entry name" value="CENP-O"/>
</dbReference>
<comment type="caution">
    <text evidence="8">The sequence shown here is derived from an EMBL/GenBank/DDBJ whole genome shotgun (WGS) entry which is preliminary data.</text>
</comment>
<evidence type="ECO:0000256" key="7">
    <source>
        <dbReference type="SAM" id="MobiDB-lite"/>
    </source>
</evidence>
<evidence type="ECO:0000313" key="8">
    <source>
        <dbReference type="EMBL" id="CAG8606938.1"/>
    </source>
</evidence>
<accession>A0A9N9GHQ1</accession>
<sequence>MSTEVGSMEAISSSEGADDVKDLGELEEQLRQLRQKRDELKRIFEAECTTTSMSEVVGRIQGSSHNDDNEFKRQLIEQTIRTPKRSEREELLRAYRLTGKTIFSVPNNGIGLRFETFFGGRYHESYYIILRLNRATDQLEIVKHTIPHFIPIADIQREHLNTNIDTFISTIDNNLQAFVARREQLSQLEKVNGADRDNNSE</sequence>
<dbReference type="Proteomes" id="UP000789572">
    <property type="component" value="Unassembled WGS sequence"/>
</dbReference>
<dbReference type="GO" id="GO:0005634">
    <property type="term" value="C:nucleus"/>
    <property type="evidence" value="ECO:0007669"/>
    <property type="project" value="UniProtKB-SubCell"/>
</dbReference>
<name>A0A9N9GHQ1_9GLOM</name>
<keyword evidence="4" id="KW-0158">Chromosome</keyword>
<keyword evidence="5" id="KW-0539">Nucleus</keyword>
<evidence type="ECO:0000313" key="9">
    <source>
        <dbReference type="Proteomes" id="UP000789572"/>
    </source>
</evidence>
<dbReference type="EMBL" id="CAJVPJ010001889">
    <property type="protein sequence ID" value="CAG8606938.1"/>
    <property type="molecule type" value="Genomic_DNA"/>
</dbReference>
<dbReference type="AlphaFoldDB" id="A0A9N9GHQ1"/>